<accession>A0ABV4D0R0</accession>
<keyword evidence="2" id="KW-1185">Reference proteome</keyword>
<evidence type="ECO:0000313" key="2">
    <source>
        <dbReference type="Proteomes" id="UP001565283"/>
    </source>
</evidence>
<proteinExistence type="predicted"/>
<reference evidence="1 2" key="1">
    <citation type="submission" date="2024-03" db="EMBL/GenBank/DDBJ databases">
        <title>Mouse gut bacterial collection (mGBC) of GemPharmatech.</title>
        <authorList>
            <person name="He Y."/>
            <person name="Dong L."/>
            <person name="Wu D."/>
            <person name="Gao X."/>
            <person name="Lin Z."/>
        </authorList>
    </citation>
    <scope>NUCLEOTIDE SEQUENCE [LARGE SCALE GENOMIC DNA]</scope>
    <source>
        <strain evidence="1 2">61-15</strain>
    </source>
</reference>
<gene>
    <name evidence="1" type="ORF">AALA52_02635</name>
</gene>
<protein>
    <recommendedName>
        <fullName evidence="3">DUF1310 family protein</fullName>
    </recommendedName>
</protein>
<organism evidence="1 2">
    <name type="scientific">Lactococcus ileimucosae</name>
    <dbReference type="NCBI Taxonomy" id="2941329"/>
    <lineage>
        <taxon>Bacteria</taxon>
        <taxon>Bacillati</taxon>
        <taxon>Bacillota</taxon>
        <taxon>Bacilli</taxon>
        <taxon>Lactobacillales</taxon>
        <taxon>Streptococcaceae</taxon>
        <taxon>Lactococcus</taxon>
    </lineage>
</organism>
<evidence type="ECO:0008006" key="3">
    <source>
        <dbReference type="Google" id="ProtNLM"/>
    </source>
</evidence>
<name>A0ABV4D0R0_9LACT</name>
<dbReference type="RefSeq" id="WP_369947916.1">
    <property type="nucleotide sequence ID" value="NZ_JBCLSH010000005.1"/>
</dbReference>
<evidence type="ECO:0000313" key="1">
    <source>
        <dbReference type="EMBL" id="MEY8443143.1"/>
    </source>
</evidence>
<dbReference type="Proteomes" id="UP001565283">
    <property type="component" value="Unassembled WGS sequence"/>
</dbReference>
<comment type="caution">
    <text evidence="1">The sequence shown here is derived from an EMBL/GenBank/DDBJ whole genome shotgun (WGS) entry which is preliminary data.</text>
</comment>
<sequence>MSKQKKRMTVGIIVALFLILALALGETLYMRSKEHDRIELEKQTAIEIKDNVKNVKKITITDFYESSPGIKNVDFDVEETDGTVIRGNSIIVGSFGFHNGNGLKMGRTNEKVKVIYTTGEEAVIE</sequence>
<dbReference type="EMBL" id="JBCLSH010000005">
    <property type="protein sequence ID" value="MEY8443143.1"/>
    <property type="molecule type" value="Genomic_DNA"/>
</dbReference>